<protein>
    <recommendedName>
        <fullName evidence="4">Alpha/beta hydrolase family protein</fullName>
    </recommendedName>
</protein>
<sequence length="297" mass="33067" precursor="true">MPNTIRPSISKALLLCNLLLLVLAPSLTRAQSEWAVTGQYEFSDWAGPKLKVFYSIPPQMDADSQIVVVIPGAKRNADQYRDEWDHLAVANQFITLVVEAAIKSFPTEFEYNLGGVIDSSGNQRPENEWLFTAIDPLFDDFKNRFGSNRKTYNLYGHSAGGGFVHRFLLFKPDAKVNKAVAANPAFATLPDYEKDFPFGLRGVNLPENAVENWLEKSLVLLLGDRDRDPRTHPLSNSFAAQQQGPHVLARGMQLYQSALLAAGSQHSGLVWQLEVVPRVGHSNAHMASYAVKHLLHE</sequence>
<evidence type="ECO:0008006" key="4">
    <source>
        <dbReference type="Google" id="ProtNLM"/>
    </source>
</evidence>
<dbReference type="RefSeq" id="WP_146451585.1">
    <property type="nucleotide sequence ID" value="NZ_SJPS01000004.1"/>
</dbReference>
<dbReference type="SUPFAM" id="SSF53474">
    <property type="entry name" value="alpha/beta-Hydrolases"/>
    <property type="match status" value="1"/>
</dbReference>
<dbReference type="Gene3D" id="3.40.50.1820">
    <property type="entry name" value="alpha/beta hydrolase"/>
    <property type="match status" value="1"/>
</dbReference>
<proteinExistence type="predicted"/>
<reference evidence="2 3" key="1">
    <citation type="submission" date="2019-02" db="EMBL/GenBank/DDBJ databases">
        <title>Deep-cultivation of Planctomycetes and their phenomic and genomic characterization uncovers novel biology.</title>
        <authorList>
            <person name="Wiegand S."/>
            <person name="Jogler M."/>
            <person name="Boedeker C."/>
            <person name="Pinto D."/>
            <person name="Vollmers J."/>
            <person name="Rivas-Marin E."/>
            <person name="Kohn T."/>
            <person name="Peeters S.H."/>
            <person name="Heuer A."/>
            <person name="Rast P."/>
            <person name="Oberbeckmann S."/>
            <person name="Bunk B."/>
            <person name="Jeske O."/>
            <person name="Meyerdierks A."/>
            <person name="Storesund J.E."/>
            <person name="Kallscheuer N."/>
            <person name="Luecker S."/>
            <person name="Lage O.M."/>
            <person name="Pohl T."/>
            <person name="Merkel B.J."/>
            <person name="Hornburger P."/>
            <person name="Mueller R.-W."/>
            <person name="Bruemmer F."/>
            <person name="Labrenz M."/>
            <person name="Spormann A.M."/>
            <person name="Op Den Camp H."/>
            <person name="Overmann J."/>
            <person name="Amann R."/>
            <person name="Jetten M.S.M."/>
            <person name="Mascher T."/>
            <person name="Medema M.H."/>
            <person name="Devos D.P."/>
            <person name="Kaster A.-K."/>
            <person name="Ovreas L."/>
            <person name="Rohde M."/>
            <person name="Galperin M.Y."/>
            <person name="Jogler C."/>
        </authorList>
    </citation>
    <scope>NUCLEOTIDE SEQUENCE [LARGE SCALE GENOMIC DNA]</scope>
    <source>
        <strain evidence="2 3">Pla144</strain>
    </source>
</reference>
<dbReference type="Proteomes" id="UP000318437">
    <property type="component" value="Unassembled WGS sequence"/>
</dbReference>
<dbReference type="OrthoDB" id="1094867at2"/>
<dbReference type="AlphaFoldDB" id="A0A5C6CM80"/>
<name>A0A5C6CM80_9BACT</name>
<gene>
    <name evidence="2" type="ORF">Pla144_32500</name>
</gene>
<comment type="caution">
    <text evidence="2">The sequence shown here is derived from an EMBL/GenBank/DDBJ whole genome shotgun (WGS) entry which is preliminary data.</text>
</comment>
<accession>A0A5C6CM80</accession>
<keyword evidence="1" id="KW-0732">Signal</keyword>
<feature type="signal peptide" evidence="1">
    <location>
        <begin position="1"/>
        <end position="30"/>
    </location>
</feature>
<feature type="chain" id="PRO_5023146496" description="Alpha/beta hydrolase family protein" evidence="1">
    <location>
        <begin position="31"/>
        <end position="297"/>
    </location>
</feature>
<evidence type="ECO:0000313" key="3">
    <source>
        <dbReference type="Proteomes" id="UP000318437"/>
    </source>
</evidence>
<evidence type="ECO:0000313" key="2">
    <source>
        <dbReference type="EMBL" id="TWU26033.1"/>
    </source>
</evidence>
<dbReference type="InterPro" id="IPR029058">
    <property type="entry name" value="AB_hydrolase_fold"/>
</dbReference>
<evidence type="ECO:0000256" key="1">
    <source>
        <dbReference type="SAM" id="SignalP"/>
    </source>
</evidence>
<dbReference type="EMBL" id="SJPS01000004">
    <property type="protein sequence ID" value="TWU26033.1"/>
    <property type="molecule type" value="Genomic_DNA"/>
</dbReference>
<keyword evidence="3" id="KW-1185">Reference proteome</keyword>
<organism evidence="2 3">
    <name type="scientific">Bythopirellula polymerisocia</name>
    <dbReference type="NCBI Taxonomy" id="2528003"/>
    <lineage>
        <taxon>Bacteria</taxon>
        <taxon>Pseudomonadati</taxon>
        <taxon>Planctomycetota</taxon>
        <taxon>Planctomycetia</taxon>
        <taxon>Pirellulales</taxon>
        <taxon>Lacipirellulaceae</taxon>
        <taxon>Bythopirellula</taxon>
    </lineage>
</organism>